<evidence type="ECO:0000256" key="5">
    <source>
        <dbReference type="ARBA" id="ARBA00023049"/>
    </source>
</evidence>
<dbReference type="OrthoDB" id="9811314at2"/>
<keyword evidence="3" id="KW-0378">Hydrolase</keyword>
<dbReference type="SUPFAM" id="SSF63411">
    <property type="entry name" value="LuxS/MPP-like metallohydrolase"/>
    <property type="match status" value="3"/>
</dbReference>
<dbReference type="PATRIC" id="fig|1915.4.peg.6467"/>
<dbReference type="InterPro" id="IPR007863">
    <property type="entry name" value="Peptidase_M16_C"/>
</dbReference>
<accession>A0A1B1MHH3</accession>
<dbReference type="PANTHER" id="PTHR43690:SF17">
    <property type="entry name" value="PROTEIN YHJJ"/>
    <property type="match status" value="1"/>
</dbReference>
<keyword evidence="4" id="KW-0862">Zinc</keyword>
<feature type="region of interest" description="Disordered" evidence="6">
    <location>
        <begin position="639"/>
        <end position="661"/>
    </location>
</feature>
<feature type="compositionally biased region" description="Low complexity" evidence="6">
    <location>
        <begin position="452"/>
        <end position="462"/>
    </location>
</feature>
<dbReference type="RefSeq" id="WP_067439901.1">
    <property type="nucleotide sequence ID" value="NZ_CP016438.1"/>
</dbReference>
<keyword evidence="8" id="KW-1185">Reference proteome</keyword>
<dbReference type="Proteomes" id="UP000092598">
    <property type="component" value="Chromosome"/>
</dbReference>
<keyword evidence="2" id="KW-0645">Protease</keyword>
<dbReference type="Gene3D" id="3.30.830.10">
    <property type="entry name" value="Metalloenzyme, LuxS/M16 peptidase-like"/>
    <property type="match status" value="3"/>
</dbReference>
<sequence length="904" mass="95759">MTVPVSVPRGLPAPGPRSVVRHRLPNGLRVVLSPGRPGPRAAVAVHYGVGFRSERPGREGMAHLFEHLMFRGSESLPDGAFFDALHPLAGTANGTTHQDYTDYFQAVPAQALEQALFREADRMRAPRFTPAQLSAQLVEVTREIESMRDGRPYGGLPWPLLPQALFRTFAHAHDGYGDPGRLGRITVEDCAQFFETYYAPSNAVLTVVAPHSEDGLRALVERHFADVPARTGGAPATPPEPAPDGHRLLCRTDERVPRAAVAVGYRLPDPAGDLSAYAAHMVLAELTGRARPADGSPFEAPVSAGCGFFGALDARDPDALVVVTALPQGRSAEDFTRRLTGWWERQAAPRTREEPDTVARVAAALAARHRRDHADVQRRCRALGRLELLFGHAELADELPDMIARTTPAEVAAAAARLAGAYHATAVVTPARTDTATAAGQAPAPAPDPRRAPATGTADTRPTAPPAPNTGTLPVGRAIQLARTARGPRPLPRLGEPAVPALDGAREGVLANGLRVLAAPDRRGWLVELRLRTALGPWGWRRPREIAALLSAVDSATGATARAARLGGELRLSTDGQWADVSGWAPAEEFTALLAIVAELLTIRHPGDTADAFTGPALPRRSPENLMDEALRQHWLERYGPAVPGGSGVPDDPAPPPGPPLSLADAAFVVVGAVDPERVLTEAAHALGRLPSHSPAPVTATGEGVPTRVAPEVLVLRRPSDGAVRLTLCAPEPPRAGTSEPARYLTTALFGGHFGARLAERCRRLDRAGHVVFAARDTVAGRARALVRVTAPRAALAAAVDDVREEAAALAAVPPGDEELEVVRRYCAAQLLTAFDSPGLLADALRHTVVSGRGLEWVVRRPALLGEVSGEEVSAAAHALFVPVTDTLVVLGDVEPADVTRELS</sequence>
<evidence type="ECO:0000313" key="8">
    <source>
        <dbReference type="Proteomes" id="UP000092598"/>
    </source>
</evidence>
<dbReference type="STRING" id="1915.SLINC_5836"/>
<protein>
    <submittedName>
        <fullName evidence="7">Peptidase M16 domain-containing protein</fullName>
    </submittedName>
</protein>
<dbReference type="Pfam" id="PF05193">
    <property type="entry name" value="Peptidase_M16_C"/>
    <property type="match status" value="2"/>
</dbReference>
<dbReference type="GO" id="GO:0008237">
    <property type="term" value="F:metallopeptidase activity"/>
    <property type="evidence" value="ECO:0007669"/>
    <property type="project" value="UniProtKB-KW"/>
</dbReference>
<reference evidence="7 8" key="1">
    <citation type="submission" date="2016-07" db="EMBL/GenBank/DDBJ databases">
        <title>Enhancement of antibiotic productionsby engineered nitrateutilization in actinobacteria.</title>
        <authorList>
            <person name="Meng S.C."/>
        </authorList>
    </citation>
    <scope>NUCLEOTIDE SEQUENCE [LARGE SCALE GENOMIC DNA]</scope>
    <source>
        <strain evidence="7 8">NRRL 2936</strain>
    </source>
</reference>
<comment type="similarity">
    <text evidence="1">Belongs to the peptidase M16 family.</text>
</comment>
<evidence type="ECO:0000256" key="4">
    <source>
        <dbReference type="ARBA" id="ARBA00022833"/>
    </source>
</evidence>
<gene>
    <name evidence="7" type="ORF">SLINC_5836</name>
</gene>
<evidence type="ECO:0000256" key="2">
    <source>
        <dbReference type="ARBA" id="ARBA00022670"/>
    </source>
</evidence>
<name>A0A1B1MHH3_STRLN</name>
<dbReference type="GO" id="GO:0006508">
    <property type="term" value="P:proteolysis"/>
    <property type="evidence" value="ECO:0007669"/>
    <property type="project" value="UniProtKB-KW"/>
</dbReference>
<feature type="compositionally biased region" description="Low complexity" evidence="6">
    <location>
        <begin position="434"/>
        <end position="443"/>
    </location>
</feature>
<feature type="region of interest" description="Disordered" evidence="6">
    <location>
        <begin position="434"/>
        <end position="474"/>
    </location>
</feature>
<organism evidence="7 8">
    <name type="scientific">Streptomyces lincolnensis</name>
    <dbReference type="NCBI Taxonomy" id="1915"/>
    <lineage>
        <taxon>Bacteria</taxon>
        <taxon>Bacillati</taxon>
        <taxon>Actinomycetota</taxon>
        <taxon>Actinomycetes</taxon>
        <taxon>Kitasatosporales</taxon>
        <taxon>Streptomycetaceae</taxon>
        <taxon>Streptomyces</taxon>
    </lineage>
</organism>
<evidence type="ECO:0000256" key="6">
    <source>
        <dbReference type="SAM" id="MobiDB-lite"/>
    </source>
</evidence>
<proteinExistence type="inferred from homology"/>
<evidence type="ECO:0000256" key="1">
    <source>
        <dbReference type="ARBA" id="ARBA00007261"/>
    </source>
</evidence>
<dbReference type="InterPro" id="IPR011249">
    <property type="entry name" value="Metalloenz_LuxS/M16"/>
</dbReference>
<dbReference type="InterPro" id="IPR011765">
    <property type="entry name" value="Pept_M16_N"/>
</dbReference>
<dbReference type="Pfam" id="PF00675">
    <property type="entry name" value="Peptidase_M16"/>
    <property type="match status" value="1"/>
</dbReference>
<dbReference type="KEGG" id="sls:SLINC_5836"/>
<evidence type="ECO:0000313" key="7">
    <source>
        <dbReference type="EMBL" id="ANS68060.1"/>
    </source>
</evidence>
<evidence type="ECO:0000256" key="3">
    <source>
        <dbReference type="ARBA" id="ARBA00022801"/>
    </source>
</evidence>
<dbReference type="GO" id="GO:0046872">
    <property type="term" value="F:metal ion binding"/>
    <property type="evidence" value="ECO:0007669"/>
    <property type="project" value="InterPro"/>
</dbReference>
<dbReference type="EMBL" id="CP016438">
    <property type="protein sequence ID" value="ANS68060.1"/>
    <property type="molecule type" value="Genomic_DNA"/>
</dbReference>
<keyword evidence="5" id="KW-0482">Metalloprotease</keyword>
<dbReference type="AlphaFoldDB" id="A0A1B1MHH3"/>
<dbReference type="InterPro" id="IPR050626">
    <property type="entry name" value="Peptidase_M16"/>
</dbReference>
<dbReference type="PANTHER" id="PTHR43690">
    <property type="entry name" value="NARDILYSIN"/>
    <property type="match status" value="1"/>
</dbReference>